<dbReference type="FunFam" id="3.30.70.580:FF:000001">
    <property type="entry name" value="tRNA pseudouridine synthase A"/>
    <property type="match status" value="1"/>
</dbReference>
<dbReference type="PIRSF" id="PIRSF001430">
    <property type="entry name" value="tRNA_psdUrid_synth"/>
    <property type="match status" value="1"/>
</dbReference>
<evidence type="ECO:0000256" key="3">
    <source>
        <dbReference type="ARBA" id="ARBA00023235"/>
    </source>
</evidence>
<dbReference type="PANTHER" id="PTHR11142:SF0">
    <property type="entry name" value="TRNA PSEUDOURIDINE SYNTHASE-LIKE 1"/>
    <property type="match status" value="1"/>
</dbReference>
<comment type="similarity">
    <text evidence="1 4 7">Belongs to the tRNA pseudouridine synthase TruA family.</text>
</comment>
<comment type="catalytic activity">
    <reaction evidence="4 7">
        <text>uridine(38/39/40) in tRNA = pseudouridine(38/39/40) in tRNA</text>
        <dbReference type="Rhea" id="RHEA:22376"/>
        <dbReference type="Rhea" id="RHEA-COMP:10085"/>
        <dbReference type="Rhea" id="RHEA-COMP:10087"/>
        <dbReference type="ChEBI" id="CHEBI:65314"/>
        <dbReference type="ChEBI" id="CHEBI:65315"/>
        <dbReference type="EC" id="5.4.99.12"/>
    </reaction>
</comment>
<dbReference type="NCBIfam" id="TIGR00071">
    <property type="entry name" value="hisT_truA"/>
    <property type="match status" value="1"/>
</dbReference>
<comment type="caution">
    <text evidence="4">Lacks conserved residue(s) required for the propagation of feature annotation.</text>
</comment>
<dbReference type="AlphaFoldDB" id="A0A1V1PGM3"/>
<keyword evidence="2 4" id="KW-0819">tRNA processing</keyword>
<feature type="binding site" evidence="4 6">
    <location>
        <position position="116"/>
    </location>
    <ligand>
        <name>substrate</name>
    </ligand>
</feature>
<dbReference type="InterPro" id="IPR020103">
    <property type="entry name" value="PsdUridine_synth_cat_dom_sf"/>
</dbReference>
<reference evidence="10" key="1">
    <citation type="submission" date="2012-11" db="EMBL/GenBank/DDBJ databases">
        <authorList>
            <person name="Lucero-Rivera Y.E."/>
            <person name="Tovar-Ramirez D."/>
        </authorList>
    </citation>
    <scope>NUCLEOTIDE SEQUENCE [LARGE SCALE GENOMIC DNA]</scope>
    <source>
        <strain evidence="10">Araruama</strain>
    </source>
</reference>
<dbReference type="Proteomes" id="UP000189670">
    <property type="component" value="Unassembled WGS sequence"/>
</dbReference>
<evidence type="ECO:0000313" key="10">
    <source>
        <dbReference type="Proteomes" id="UP000189670"/>
    </source>
</evidence>
<comment type="caution">
    <text evidence="9">The sequence shown here is derived from an EMBL/GenBank/DDBJ whole genome shotgun (WGS) entry which is preliminary data.</text>
</comment>
<dbReference type="Pfam" id="PF01416">
    <property type="entry name" value="PseudoU_synth_1"/>
    <property type="match status" value="2"/>
</dbReference>
<comment type="function">
    <text evidence="4">Formation of pseudouridine at positions 38, 39 and 40 in the anticodon stem and loop of transfer RNAs.</text>
</comment>
<keyword evidence="3 4" id="KW-0413">Isomerase</keyword>
<sequence>MKSEIRYKNIKLIIEYDGSQYSGWQRQKNCQSIQGIIESAISTMTGQSVPLVGSGRTDAGVHAWQQVANFKCHTRLTPENFMNGLNSLLPKDIAIQSCGEVPVDFHSRYNVQSKIYRYYIGQCPHKMALFHQYCWSIPHKLDMDAMQNASLLFKGTHDFKSFEGAGSPRSTSVRTVLRSQLTVNENQYLIYEIEADGFLRFMVRNIVGTLVEIGKKRMRFDAIPNILTSRNRHMAGPTAPPHGLFLMAVKY</sequence>
<feature type="domain" description="Pseudouridine synthase I TruA alpha/beta" evidence="8">
    <location>
        <begin position="13"/>
        <end position="110"/>
    </location>
</feature>
<accession>A0A1V1PGM3</accession>
<evidence type="ECO:0000256" key="4">
    <source>
        <dbReference type="HAMAP-Rule" id="MF_00171"/>
    </source>
</evidence>
<evidence type="ECO:0000256" key="5">
    <source>
        <dbReference type="PIRSR" id="PIRSR001430-1"/>
    </source>
</evidence>
<dbReference type="InterPro" id="IPR020095">
    <property type="entry name" value="PsdUridine_synth_TruA_C"/>
</dbReference>
<feature type="domain" description="Pseudouridine synthase I TruA alpha/beta" evidence="8">
    <location>
        <begin position="152"/>
        <end position="251"/>
    </location>
</feature>
<dbReference type="HAMAP" id="MF_00171">
    <property type="entry name" value="TruA"/>
    <property type="match status" value="1"/>
</dbReference>
<dbReference type="InterPro" id="IPR020094">
    <property type="entry name" value="TruA/RsuA/RluB/E/F_N"/>
</dbReference>
<dbReference type="EMBL" id="ATBP01000024">
    <property type="protein sequence ID" value="ETR74049.1"/>
    <property type="molecule type" value="Genomic_DNA"/>
</dbReference>
<comment type="subunit">
    <text evidence="4">Homodimer.</text>
</comment>
<dbReference type="SUPFAM" id="SSF55120">
    <property type="entry name" value="Pseudouridine synthase"/>
    <property type="match status" value="1"/>
</dbReference>
<dbReference type="Gene3D" id="3.30.70.660">
    <property type="entry name" value="Pseudouridine synthase I, catalytic domain, C-terminal subdomain"/>
    <property type="match status" value="1"/>
</dbReference>
<evidence type="ECO:0000313" key="9">
    <source>
        <dbReference type="EMBL" id="ETR74049.1"/>
    </source>
</evidence>
<evidence type="ECO:0000256" key="2">
    <source>
        <dbReference type="ARBA" id="ARBA00022694"/>
    </source>
</evidence>
<organism evidence="9 10">
    <name type="scientific">Candidatus Magnetoglobus multicellularis str. Araruama</name>
    <dbReference type="NCBI Taxonomy" id="890399"/>
    <lineage>
        <taxon>Bacteria</taxon>
        <taxon>Pseudomonadati</taxon>
        <taxon>Thermodesulfobacteriota</taxon>
        <taxon>Desulfobacteria</taxon>
        <taxon>Desulfobacterales</taxon>
        <taxon>Desulfobacteraceae</taxon>
        <taxon>Candidatus Magnetoglobus</taxon>
    </lineage>
</organism>
<dbReference type="InterPro" id="IPR020097">
    <property type="entry name" value="PsdUridine_synth_TruA_a/b_dom"/>
</dbReference>
<evidence type="ECO:0000256" key="1">
    <source>
        <dbReference type="ARBA" id="ARBA00009375"/>
    </source>
</evidence>
<dbReference type="Gene3D" id="3.30.70.580">
    <property type="entry name" value="Pseudouridine synthase I, catalytic domain, N-terminal subdomain"/>
    <property type="match status" value="1"/>
</dbReference>
<protein>
    <recommendedName>
        <fullName evidence="4">tRNA pseudouridine synthase A</fullName>
        <ecNumber evidence="4">5.4.99.12</ecNumber>
    </recommendedName>
    <alternativeName>
        <fullName evidence="4">tRNA pseudouridine(38-40) synthase</fullName>
    </alternativeName>
    <alternativeName>
        <fullName evidence="4">tRNA pseudouridylate synthase I</fullName>
    </alternativeName>
    <alternativeName>
        <fullName evidence="4">tRNA-uridine isomerase I</fullName>
    </alternativeName>
</protein>
<proteinExistence type="inferred from homology"/>
<dbReference type="GO" id="GO:0160147">
    <property type="term" value="F:tRNA pseudouridine(38-40) synthase activity"/>
    <property type="evidence" value="ECO:0007669"/>
    <property type="project" value="UniProtKB-EC"/>
</dbReference>
<dbReference type="EC" id="5.4.99.12" evidence="4"/>
<evidence type="ECO:0000256" key="7">
    <source>
        <dbReference type="RuleBase" id="RU003792"/>
    </source>
</evidence>
<dbReference type="PANTHER" id="PTHR11142">
    <property type="entry name" value="PSEUDOURIDYLATE SYNTHASE"/>
    <property type="match status" value="1"/>
</dbReference>
<dbReference type="GO" id="GO:0003723">
    <property type="term" value="F:RNA binding"/>
    <property type="evidence" value="ECO:0007669"/>
    <property type="project" value="InterPro"/>
</dbReference>
<dbReference type="CDD" id="cd02570">
    <property type="entry name" value="PseudoU_synth_EcTruA"/>
    <property type="match status" value="1"/>
</dbReference>
<name>A0A1V1PGM3_9BACT</name>
<feature type="active site" description="Nucleophile" evidence="4 5">
    <location>
        <position position="58"/>
    </location>
</feature>
<evidence type="ECO:0000259" key="8">
    <source>
        <dbReference type="Pfam" id="PF01416"/>
    </source>
</evidence>
<gene>
    <name evidence="4 9" type="primary">truA</name>
    <name evidence="9" type="ORF">OMM_00485</name>
</gene>
<dbReference type="GO" id="GO:0031119">
    <property type="term" value="P:tRNA pseudouridine synthesis"/>
    <property type="evidence" value="ECO:0007669"/>
    <property type="project" value="UniProtKB-UniRule"/>
</dbReference>
<evidence type="ECO:0000256" key="6">
    <source>
        <dbReference type="PIRSR" id="PIRSR001430-2"/>
    </source>
</evidence>
<dbReference type="InterPro" id="IPR001406">
    <property type="entry name" value="PsdUridine_synth_TruA"/>
</dbReference>